<keyword evidence="5 6" id="KW-0949">S-adenosyl-L-methionine</keyword>
<comment type="pathway">
    <text evidence="6">Quinol/quinone metabolism; menaquinone biosynthesis; menaquinol from 1,4-dihydroxy-2-naphthoate: step 2/2.</text>
</comment>
<feature type="binding site" evidence="6">
    <location>
        <position position="71"/>
    </location>
    <ligand>
        <name>S-adenosyl-L-methionine</name>
        <dbReference type="ChEBI" id="CHEBI:59789"/>
    </ligand>
</feature>
<gene>
    <name evidence="6" type="primary">ubiE</name>
    <name evidence="7" type="ORF">Bealeia1_01490</name>
</gene>
<keyword evidence="2 6" id="KW-0489">Methyltransferase</keyword>
<dbReference type="InterPro" id="IPR023576">
    <property type="entry name" value="UbiE/COQ5_MeTrFase_CS"/>
</dbReference>
<accession>A0ABZ2C6U9</accession>
<feature type="binding site" evidence="6">
    <location>
        <position position="95"/>
    </location>
    <ligand>
        <name>S-adenosyl-L-methionine</name>
        <dbReference type="ChEBI" id="CHEBI:59789"/>
    </ligand>
</feature>
<evidence type="ECO:0000313" key="7">
    <source>
        <dbReference type="EMBL" id="WVX67291.1"/>
    </source>
</evidence>
<dbReference type="PROSITE" id="PS01183">
    <property type="entry name" value="UBIE_1"/>
    <property type="match status" value="1"/>
</dbReference>
<proteinExistence type="inferred from homology"/>
<evidence type="ECO:0000256" key="2">
    <source>
        <dbReference type="ARBA" id="ARBA00022603"/>
    </source>
</evidence>
<comment type="catalytic activity">
    <reaction evidence="6">
        <text>a 2-methoxy-6-(all-trans-polyprenyl)benzene-1,4-diol + S-adenosyl-L-methionine = a 5-methoxy-2-methyl-3-(all-trans-polyprenyl)benzene-1,4-diol + S-adenosyl-L-homocysteine + H(+)</text>
        <dbReference type="Rhea" id="RHEA:28286"/>
        <dbReference type="Rhea" id="RHEA-COMP:10858"/>
        <dbReference type="Rhea" id="RHEA-COMP:10859"/>
        <dbReference type="ChEBI" id="CHEBI:15378"/>
        <dbReference type="ChEBI" id="CHEBI:57856"/>
        <dbReference type="ChEBI" id="CHEBI:59789"/>
        <dbReference type="ChEBI" id="CHEBI:84166"/>
        <dbReference type="ChEBI" id="CHEBI:84167"/>
        <dbReference type="EC" id="2.1.1.201"/>
    </reaction>
</comment>
<dbReference type="HAMAP" id="MF_01813">
    <property type="entry name" value="MenG_UbiE_methyltr"/>
    <property type="match status" value="1"/>
</dbReference>
<evidence type="ECO:0000256" key="1">
    <source>
        <dbReference type="ARBA" id="ARBA00022428"/>
    </source>
</evidence>
<dbReference type="PROSITE" id="PS51608">
    <property type="entry name" value="SAM_MT_UBIE"/>
    <property type="match status" value="1"/>
</dbReference>
<dbReference type="Proteomes" id="UP001330434">
    <property type="component" value="Chromosome"/>
</dbReference>
<dbReference type="PANTHER" id="PTHR43591">
    <property type="entry name" value="METHYLTRANSFERASE"/>
    <property type="match status" value="1"/>
</dbReference>
<keyword evidence="3 6" id="KW-0808">Transferase</keyword>
<comment type="pathway">
    <text evidence="6">Cofactor biosynthesis; ubiquinone biosynthesis.</text>
</comment>
<dbReference type="Pfam" id="PF01209">
    <property type="entry name" value="Ubie_methyltran"/>
    <property type="match status" value="1"/>
</dbReference>
<comment type="caution">
    <text evidence="6">Lacks conserved residue(s) required for the propagation of feature annotation.</text>
</comment>
<name>A0ABZ2C6U9_9PROT</name>
<dbReference type="PANTHER" id="PTHR43591:SF24">
    <property type="entry name" value="2-METHOXY-6-POLYPRENYL-1,4-BENZOQUINOL METHYLASE, MITOCHONDRIAL"/>
    <property type="match status" value="1"/>
</dbReference>
<evidence type="ECO:0000256" key="6">
    <source>
        <dbReference type="HAMAP-Rule" id="MF_01813"/>
    </source>
</evidence>
<sequence>MAENEIDFGYERIQKKEKAERVKSLFRNVASKYDLMNDLMSGGLHRIWKHEFAKALPYRGGNTYLDVAGGTGDIATLILKNLEKYGLQGRVIISDINEGMLEEGLRRAPNLSLDWTCGDAESLPFPDNFMDVYTIAFGLRNVTDKNKALQEAFRVLKPGGKFYCLEFSKVRDCLSPFYDLYSFKIVPKIGRIVAQDENAYRYLVESIRMFPNQETLKSMIENAGFQATSYKNLSQGIVAIHEGRKG</sequence>
<dbReference type="Gene3D" id="3.40.50.150">
    <property type="entry name" value="Vaccinia Virus protein VP39"/>
    <property type="match status" value="1"/>
</dbReference>
<reference evidence="7 8" key="1">
    <citation type="journal article" date="2024" name="Environ. Microbiol.">
        <title>Novel evolutionary insights on the interactions of the Holosporales (Alphaproteobacteria) with eukaryotic hosts from comparative genomics.</title>
        <authorList>
            <person name="Giovannini M."/>
            <person name="Petroni G."/>
            <person name="Castelli M."/>
        </authorList>
    </citation>
    <scope>NUCLEOTIDE SEQUENCE [LARGE SCALE GENOMIC DNA]</scope>
    <source>
        <strain evidence="7 8">US_Bl 15I1</strain>
    </source>
</reference>
<dbReference type="EMBL" id="CP133270">
    <property type="protein sequence ID" value="WVX67291.1"/>
    <property type="molecule type" value="Genomic_DNA"/>
</dbReference>
<dbReference type="NCBIfam" id="NF001244">
    <property type="entry name" value="PRK00216.1-5"/>
    <property type="match status" value="1"/>
</dbReference>
<comment type="function">
    <text evidence="6">Methyltransferase required for the conversion of demethylmenaquinol (DMKH2) to menaquinol (MKH2) and the conversion of 2-polyprenyl-6-methoxy-1,4-benzoquinol (DDMQH2) to 2-polyprenyl-3-methyl-6-methoxy-1,4-benzoquinol (DMQH2).</text>
</comment>
<evidence type="ECO:0000256" key="4">
    <source>
        <dbReference type="ARBA" id="ARBA00022688"/>
    </source>
</evidence>
<dbReference type="GO" id="GO:0008168">
    <property type="term" value="F:methyltransferase activity"/>
    <property type="evidence" value="ECO:0007669"/>
    <property type="project" value="UniProtKB-KW"/>
</dbReference>
<feature type="binding site" evidence="6">
    <location>
        <begin position="119"/>
        <end position="120"/>
    </location>
    <ligand>
        <name>S-adenosyl-L-methionine</name>
        <dbReference type="ChEBI" id="CHEBI:59789"/>
    </ligand>
</feature>
<keyword evidence="1 6" id="KW-0474">Menaquinone biosynthesis</keyword>
<dbReference type="InterPro" id="IPR029063">
    <property type="entry name" value="SAM-dependent_MTases_sf"/>
</dbReference>
<dbReference type="EC" id="2.1.1.201" evidence="6"/>
<dbReference type="NCBIfam" id="TIGR01934">
    <property type="entry name" value="MenG_MenH_UbiE"/>
    <property type="match status" value="1"/>
</dbReference>
<organism evidence="7 8">
    <name type="scientific">Candidatus Bealeia paramacronuclearis</name>
    <dbReference type="NCBI Taxonomy" id="1921001"/>
    <lineage>
        <taxon>Bacteria</taxon>
        <taxon>Pseudomonadati</taxon>
        <taxon>Pseudomonadota</taxon>
        <taxon>Alphaproteobacteria</taxon>
        <taxon>Holosporales</taxon>
        <taxon>Holosporaceae</taxon>
        <taxon>Candidatus Bealeia</taxon>
    </lineage>
</organism>
<protein>
    <recommendedName>
        <fullName evidence="6">Ubiquinone/menaquinone biosynthesis C-methyltransferase UbiE</fullName>
        <ecNumber evidence="6">2.1.1.163</ecNumber>
        <ecNumber evidence="6">2.1.1.201</ecNumber>
    </recommendedName>
    <alternativeName>
        <fullName evidence="6">2-methoxy-6-polyprenyl-1,4-benzoquinol methylase</fullName>
    </alternativeName>
    <alternativeName>
        <fullName evidence="6">Demethylmenaquinone methyltransferase</fullName>
    </alternativeName>
</protein>
<dbReference type="SUPFAM" id="SSF53335">
    <property type="entry name" value="S-adenosyl-L-methionine-dependent methyltransferases"/>
    <property type="match status" value="1"/>
</dbReference>
<dbReference type="CDD" id="cd02440">
    <property type="entry name" value="AdoMet_MTases"/>
    <property type="match status" value="1"/>
</dbReference>
<dbReference type="PROSITE" id="PS01184">
    <property type="entry name" value="UBIE_2"/>
    <property type="match status" value="1"/>
</dbReference>
<dbReference type="InterPro" id="IPR004033">
    <property type="entry name" value="UbiE/COQ5_MeTrFase"/>
</dbReference>
<dbReference type="EC" id="2.1.1.163" evidence="6"/>
<evidence type="ECO:0000313" key="8">
    <source>
        <dbReference type="Proteomes" id="UP001330434"/>
    </source>
</evidence>
<evidence type="ECO:0000256" key="5">
    <source>
        <dbReference type="ARBA" id="ARBA00022691"/>
    </source>
</evidence>
<keyword evidence="4 6" id="KW-0831">Ubiquinone biosynthesis</keyword>
<comment type="similarity">
    <text evidence="6">Belongs to the class I-like SAM-binding methyltransferase superfamily. MenG/UbiE family.</text>
</comment>
<keyword evidence="8" id="KW-1185">Reference proteome</keyword>
<dbReference type="GO" id="GO:0032259">
    <property type="term" value="P:methylation"/>
    <property type="evidence" value="ECO:0007669"/>
    <property type="project" value="UniProtKB-KW"/>
</dbReference>
<evidence type="ECO:0000256" key="3">
    <source>
        <dbReference type="ARBA" id="ARBA00022679"/>
    </source>
</evidence>
<comment type="catalytic activity">
    <reaction evidence="6">
        <text>a 2-demethylmenaquinol + S-adenosyl-L-methionine = a menaquinol + S-adenosyl-L-homocysteine + H(+)</text>
        <dbReference type="Rhea" id="RHEA:42640"/>
        <dbReference type="Rhea" id="RHEA-COMP:9539"/>
        <dbReference type="Rhea" id="RHEA-COMP:9563"/>
        <dbReference type="ChEBI" id="CHEBI:15378"/>
        <dbReference type="ChEBI" id="CHEBI:18151"/>
        <dbReference type="ChEBI" id="CHEBI:55437"/>
        <dbReference type="ChEBI" id="CHEBI:57856"/>
        <dbReference type="ChEBI" id="CHEBI:59789"/>
        <dbReference type="EC" id="2.1.1.163"/>
    </reaction>
</comment>